<dbReference type="InterPro" id="IPR000914">
    <property type="entry name" value="SBP_5_dom"/>
</dbReference>
<dbReference type="EMBL" id="CAEZYR010000012">
    <property type="protein sequence ID" value="CAB4731881.1"/>
    <property type="molecule type" value="Genomic_DNA"/>
</dbReference>
<dbReference type="Pfam" id="PF00496">
    <property type="entry name" value="SBP_bac_5"/>
    <property type="match status" value="1"/>
</dbReference>
<sequence length="601" mass="63259">MNGHHNTRSPSPGAQRRSRAKRGRVLRGVALVVGLALIAAACGGDDDAATGATGSGTGTGAGTTTTLAPQVGGTLTFASYSEIFGLDPLVALGSGSSGGTEMTSVFDTIVRYDPDSRKYVPQTAESVTASADSTEWTIKLRPNIKFTDGTDYDAEALVFNLNRHRVGNGIDVKECATYIACPRNSRATGAQALLIKTLTVVDKVTLKVTLTEPWTSFEYMLATEMGLIASPTALKKCDGTKNPNLCDFNTKPVGAGPFMIDSFKSGEGINVVRNPNYYGGQVYLDGIKFVTYGDVGGIKTYDAFKTGTVTGAYLRVSDVVAQAKTDGAKGLSGIDQSGEILLMNMGASITCAAGKPEPLCVGKPDGPTPTNPATKSLKVRQAVAAAFDPKSFNDRVYAGKGLAGTEVFQKSFPWSPNVAGPTYDVTKAKQLVAEAKAEGWDGTIRVIFPNSPSGQSGGTAVETMLKAAGMNVVLDTTKDSTAQQAVVTTSKDYEVATWGMSAGPDDSAIFAMIQNLQSTAPSNRSGFKSTRADDALKKLLSAPDDAAKTALYKIISEEVNALVPFVPRVAIETYRVFDPKVRGITSNAKQMTNFSKAWIAK</sequence>
<dbReference type="InterPro" id="IPR030678">
    <property type="entry name" value="Peptide/Ni-bd"/>
</dbReference>
<evidence type="ECO:0000256" key="1">
    <source>
        <dbReference type="SAM" id="MobiDB-lite"/>
    </source>
</evidence>
<evidence type="ECO:0000313" key="3">
    <source>
        <dbReference type="EMBL" id="CAB4731881.1"/>
    </source>
</evidence>
<dbReference type="Gene3D" id="3.10.105.10">
    <property type="entry name" value="Dipeptide-binding Protein, Domain 3"/>
    <property type="match status" value="1"/>
</dbReference>
<dbReference type="EMBL" id="CAFBMH010000061">
    <property type="protein sequence ID" value="CAB4913603.1"/>
    <property type="molecule type" value="Genomic_DNA"/>
</dbReference>
<dbReference type="EMBL" id="CAFABA010000031">
    <property type="protein sequence ID" value="CAB4825577.1"/>
    <property type="molecule type" value="Genomic_DNA"/>
</dbReference>
<evidence type="ECO:0000313" key="4">
    <source>
        <dbReference type="EMBL" id="CAB4825577.1"/>
    </source>
</evidence>
<dbReference type="CDD" id="cd00995">
    <property type="entry name" value="PBP2_NikA_DppA_OppA_like"/>
    <property type="match status" value="1"/>
</dbReference>
<gene>
    <name evidence="3" type="ORF">UFOPK2754_00534</name>
    <name evidence="4" type="ORF">UFOPK3139_00995</name>
    <name evidence="5" type="ORF">UFOPK3543_01667</name>
    <name evidence="6" type="ORF">UFOPK3967_02544</name>
</gene>
<dbReference type="PANTHER" id="PTHR30290">
    <property type="entry name" value="PERIPLASMIC BINDING COMPONENT OF ABC TRANSPORTER"/>
    <property type="match status" value="1"/>
</dbReference>
<protein>
    <submittedName>
        <fullName evidence="4">Unannotated protein</fullName>
    </submittedName>
</protein>
<feature type="region of interest" description="Disordered" evidence="1">
    <location>
        <begin position="1"/>
        <end position="22"/>
    </location>
</feature>
<accession>A0A6J6ZYG7</accession>
<dbReference type="InterPro" id="IPR039424">
    <property type="entry name" value="SBP_5"/>
</dbReference>
<dbReference type="PIRSF" id="PIRSF002741">
    <property type="entry name" value="MppA"/>
    <property type="match status" value="1"/>
</dbReference>
<reference evidence="4" key="1">
    <citation type="submission" date="2020-05" db="EMBL/GenBank/DDBJ databases">
        <authorList>
            <person name="Chiriac C."/>
            <person name="Salcher M."/>
            <person name="Ghai R."/>
            <person name="Kavagutti S V."/>
        </authorList>
    </citation>
    <scope>NUCLEOTIDE SEQUENCE</scope>
</reference>
<dbReference type="GO" id="GO:0015833">
    <property type="term" value="P:peptide transport"/>
    <property type="evidence" value="ECO:0007669"/>
    <property type="project" value="TreeGrafter"/>
</dbReference>
<dbReference type="Gene3D" id="3.40.190.10">
    <property type="entry name" value="Periplasmic binding protein-like II"/>
    <property type="match status" value="1"/>
</dbReference>
<evidence type="ECO:0000313" key="5">
    <source>
        <dbReference type="EMBL" id="CAB4913603.1"/>
    </source>
</evidence>
<organism evidence="4">
    <name type="scientific">freshwater metagenome</name>
    <dbReference type="NCBI Taxonomy" id="449393"/>
    <lineage>
        <taxon>unclassified sequences</taxon>
        <taxon>metagenomes</taxon>
        <taxon>ecological metagenomes</taxon>
    </lineage>
</organism>
<feature type="domain" description="Solute-binding protein family 5" evidence="2">
    <location>
        <begin position="118"/>
        <end position="510"/>
    </location>
</feature>
<dbReference type="EMBL" id="CAFBOS010000202">
    <property type="protein sequence ID" value="CAB5016929.1"/>
    <property type="molecule type" value="Genomic_DNA"/>
</dbReference>
<evidence type="ECO:0000313" key="6">
    <source>
        <dbReference type="EMBL" id="CAB5016929.1"/>
    </source>
</evidence>
<evidence type="ECO:0000259" key="2">
    <source>
        <dbReference type="Pfam" id="PF00496"/>
    </source>
</evidence>
<dbReference type="GO" id="GO:0043190">
    <property type="term" value="C:ATP-binding cassette (ABC) transporter complex"/>
    <property type="evidence" value="ECO:0007669"/>
    <property type="project" value="InterPro"/>
</dbReference>
<proteinExistence type="predicted"/>
<dbReference type="AlphaFoldDB" id="A0A6J6ZYG7"/>
<name>A0A6J6ZYG7_9ZZZZ</name>
<dbReference type="SUPFAM" id="SSF53850">
    <property type="entry name" value="Periplasmic binding protein-like II"/>
    <property type="match status" value="1"/>
</dbReference>
<dbReference type="GO" id="GO:0042597">
    <property type="term" value="C:periplasmic space"/>
    <property type="evidence" value="ECO:0007669"/>
    <property type="project" value="UniProtKB-ARBA"/>
</dbReference>
<dbReference type="GO" id="GO:1904680">
    <property type="term" value="F:peptide transmembrane transporter activity"/>
    <property type="evidence" value="ECO:0007669"/>
    <property type="project" value="TreeGrafter"/>
</dbReference>